<dbReference type="AlphaFoldDB" id="A0A2X4UEP5"/>
<proteinExistence type="predicted"/>
<dbReference type="GO" id="GO:0004553">
    <property type="term" value="F:hydrolase activity, hydrolyzing O-glycosyl compounds"/>
    <property type="evidence" value="ECO:0007669"/>
    <property type="project" value="InterPro"/>
</dbReference>
<dbReference type="InterPro" id="IPR003331">
    <property type="entry name" value="UDP_GlcNAc_Epimerase_2_dom"/>
</dbReference>
<gene>
    <name evidence="2" type="primary">neuC</name>
    <name evidence="2" type="ORF">NCTC12151_01028</name>
</gene>
<organism evidence="2 3">
    <name type="scientific">Leminorella richardii</name>
    <dbReference type="NCBI Taxonomy" id="158841"/>
    <lineage>
        <taxon>Bacteria</taxon>
        <taxon>Pseudomonadati</taxon>
        <taxon>Pseudomonadota</taxon>
        <taxon>Gammaproteobacteria</taxon>
        <taxon>Enterobacterales</taxon>
        <taxon>Budviciaceae</taxon>
        <taxon>Leminorella</taxon>
    </lineage>
</organism>
<evidence type="ECO:0000313" key="3">
    <source>
        <dbReference type="Proteomes" id="UP000249005"/>
    </source>
</evidence>
<dbReference type="InterPro" id="IPR029767">
    <property type="entry name" value="WecB-like"/>
</dbReference>
<dbReference type="Gene3D" id="3.40.50.2000">
    <property type="entry name" value="Glycogen Phosphorylase B"/>
    <property type="match status" value="2"/>
</dbReference>
<dbReference type="SUPFAM" id="SSF53756">
    <property type="entry name" value="UDP-Glycosyltransferase/glycogen phosphorylase"/>
    <property type="match status" value="1"/>
</dbReference>
<dbReference type="PANTHER" id="PTHR43174">
    <property type="entry name" value="UDP-N-ACETYLGLUCOSAMINE 2-EPIMERASE"/>
    <property type="match status" value="1"/>
</dbReference>
<dbReference type="InterPro" id="IPR020004">
    <property type="entry name" value="UDP-GlcNAc_Epase"/>
</dbReference>
<protein>
    <submittedName>
        <fullName evidence="2">Polysialic acid biosynthesis protein P7</fullName>
    </submittedName>
</protein>
<dbReference type="Pfam" id="PF02350">
    <property type="entry name" value="Epimerase_2"/>
    <property type="match status" value="1"/>
</dbReference>
<dbReference type="OrthoDB" id="9803238at2"/>
<sequence length="388" mass="44292">MKKIIYISGSRAEYGIMKELLVKLKNDSEIELVIAVTGMHCEVAYGETYKVIQQDGFKIEKFFPISINTENNSSILTSMSICQKKFGEYFEEKKFDAVMLLGDRYEIFSVAIAAAMHNLPIIHFHGGEKTLGNYDEFIRHSITKMSRLHLASTEIYRKRIIQLGENPDYVYNIGALGAQNSLLMGLPEKSELEARFGRLDVPYFMVVYHPETLSSLSIEFQLDELLSALEVFISDYNFIFIGSNSDTGADCVREKTLQFCQRNNSRYLISVKVDEYLALNKYSKGLIGNSSSGLIEIPSLKIPTINIGDRQKGRVRGASVIDIACKKEEIVRAIELTKKEQFIELVNNSTNPYLQDDSSEKALHIIKEFIFNENITYQKDFFDHEFTF</sequence>
<dbReference type="EMBL" id="LS483470">
    <property type="protein sequence ID" value="SQI37171.1"/>
    <property type="molecule type" value="Genomic_DNA"/>
</dbReference>
<evidence type="ECO:0000259" key="1">
    <source>
        <dbReference type="Pfam" id="PF02350"/>
    </source>
</evidence>
<keyword evidence="3" id="KW-1185">Reference proteome</keyword>
<accession>A0A2X4UEP5</accession>
<dbReference type="Proteomes" id="UP000249005">
    <property type="component" value="Chromosome 1"/>
</dbReference>
<reference evidence="2 3" key="1">
    <citation type="submission" date="2018-06" db="EMBL/GenBank/DDBJ databases">
        <authorList>
            <consortium name="Pathogen Informatics"/>
            <person name="Doyle S."/>
        </authorList>
    </citation>
    <scope>NUCLEOTIDE SEQUENCE [LARGE SCALE GENOMIC DNA]</scope>
    <source>
        <strain evidence="2 3">NCTC12151</strain>
    </source>
</reference>
<name>A0A2X4UEP5_9GAMM</name>
<dbReference type="GO" id="GO:0006047">
    <property type="term" value="P:UDP-N-acetylglucosamine metabolic process"/>
    <property type="evidence" value="ECO:0007669"/>
    <property type="project" value="InterPro"/>
</dbReference>
<dbReference type="KEGG" id="lri:NCTC12151_01028"/>
<feature type="domain" description="UDP-N-acetylglucosamine 2-epimerase" evidence="1">
    <location>
        <begin position="23"/>
        <end position="367"/>
    </location>
</feature>
<dbReference type="PANTHER" id="PTHR43174:SF3">
    <property type="entry name" value="UDP-N-ACETYLGLUCOSAMINE 2-EPIMERASE"/>
    <property type="match status" value="1"/>
</dbReference>
<dbReference type="NCBIfam" id="TIGR03568">
    <property type="entry name" value="NeuC_NnaA"/>
    <property type="match status" value="1"/>
</dbReference>
<evidence type="ECO:0000313" key="2">
    <source>
        <dbReference type="EMBL" id="SQI37171.1"/>
    </source>
</evidence>
<dbReference type="RefSeq" id="WP_111739590.1">
    <property type="nucleotide sequence ID" value="NZ_LR698987.1"/>
</dbReference>
<dbReference type="CDD" id="cd03786">
    <property type="entry name" value="GTB_UDP-GlcNAc_2-Epimerase"/>
    <property type="match status" value="1"/>
</dbReference>